<reference evidence="1 2" key="1">
    <citation type="journal article" date="2022" name="Hortic Res">
        <title>A haplotype resolved chromosomal level avocado genome allows analysis of novel avocado genes.</title>
        <authorList>
            <person name="Nath O."/>
            <person name="Fletcher S.J."/>
            <person name="Hayward A."/>
            <person name="Shaw L.M."/>
            <person name="Masouleh A.K."/>
            <person name="Furtado A."/>
            <person name="Henry R.J."/>
            <person name="Mitter N."/>
        </authorList>
    </citation>
    <scope>NUCLEOTIDE SEQUENCE [LARGE SCALE GENOMIC DNA]</scope>
    <source>
        <strain evidence="2">cv. Hass</strain>
    </source>
</reference>
<sequence>MGSHNFTWSVYRWFSLYSSTAFLNCIPHTWERDRLCSYLLANWAMQPFTLNIRDLRSASLRKLAGNLGDPPICCTTTMKEIETPNFFHLAAKIRGSKNHIDKVEFKGNSLESQPQIKAAAVGFFSDIFKHSPVQMAPQLFQVRNNRVSPAQNSIPQAIPSNEDIRNSVFNLKKSSLFILAKEVLSLNIDNLASHKYVTPIYSAPASPSIHHLMFADDILLFFKAIPQSIKAIKEVLEAYQLAAGQDFNLKKSHVLFGNSKQSFKVRVSRSLGISQAFFPAK</sequence>
<evidence type="ECO:0000313" key="2">
    <source>
        <dbReference type="Proteomes" id="UP001234297"/>
    </source>
</evidence>
<keyword evidence="2" id="KW-1185">Reference proteome</keyword>
<organism evidence="1 2">
    <name type="scientific">Persea americana</name>
    <name type="common">Avocado</name>
    <dbReference type="NCBI Taxonomy" id="3435"/>
    <lineage>
        <taxon>Eukaryota</taxon>
        <taxon>Viridiplantae</taxon>
        <taxon>Streptophyta</taxon>
        <taxon>Embryophyta</taxon>
        <taxon>Tracheophyta</taxon>
        <taxon>Spermatophyta</taxon>
        <taxon>Magnoliopsida</taxon>
        <taxon>Magnoliidae</taxon>
        <taxon>Laurales</taxon>
        <taxon>Lauraceae</taxon>
        <taxon>Persea</taxon>
    </lineage>
</organism>
<gene>
    <name evidence="1" type="ORF">MRB53_009258</name>
</gene>
<dbReference type="Proteomes" id="UP001234297">
    <property type="component" value="Chromosome 3"/>
</dbReference>
<accession>A0ACC2LNE5</accession>
<proteinExistence type="predicted"/>
<evidence type="ECO:0000313" key="1">
    <source>
        <dbReference type="EMBL" id="KAJ8634991.1"/>
    </source>
</evidence>
<comment type="caution">
    <text evidence="1">The sequence shown here is derived from an EMBL/GenBank/DDBJ whole genome shotgun (WGS) entry which is preliminary data.</text>
</comment>
<dbReference type="EMBL" id="CM056811">
    <property type="protein sequence ID" value="KAJ8634991.1"/>
    <property type="molecule type" value="Genomic_DNA"/>
</dbReference>
<name>A0ACC2LNE5_PERAE</name>
<protein>
    <submittedName>
        <fullName evidence="1">Uncharacterized protein</fullName>
    </submittedName>
</protein>